<evidence type="ECO:0000313" key="8">
    <source>
        <dbReference type="EMBL" id="AKA24374.1"/>
    </source>
</evidence>
<evidence type="ECO:0000256" key="5">
    <source>
        <dbReference type="ARBA" id="ARBA00023136"/>
    </source>
</evidence>
<keyword evidence="2" id="KW-1003">Cell membrane</keyword>
<evidence type="ECO:0000256" key="4">
    <source>
        <dbReference type="ARBA" id="ARBA00022989"/>
    </source>
</evidence>
<organism evidence="8 9">
    <name type="scientific">Pseudomonas chlororaphis</name>
    <dbReference type="NCBI Taxonomy" id="587753"/>
    <lineage>
        <taxon>Bacteria</taxon>
        <taxon>Pseudomonadati</taxon>
        <taxon>Pseudomonadota</taxon>
        <taxon>Gammaproteobacteria</taxon>
        <taxon>Pseudomonadales</taxon>
        <taxon>Pseudomonadaceae</taxon>
        <taxon>Pseudomonas</taxon>
    </lineage>
</organism>
<dbReference type="GO" id="GO:0005886">
    <property type="term" value="C:plasma membrane"/>
    <property type="evidence" value="ECO:0007669"/>
    <property type="project" value="UniProtKB-SubCell"/>
</dbReference>
<name>A0A0D5Y073_9PSED</name>
<evidence type="ECO:0000313" key="9">
    <source>
        <dbReference type="Proteomes" id="UP000032748"/>
    </source>
</evidence>
<feature type="domain" description="Cardiolipin synthase N-terminal" evidence="7">
    <location>
        <begin position="19"/>
        <end position="60"/>
    </location>
</feature>
<dbReference type="AlphaFoldDB" id="A0A0D5Y073"/>
<dbReference type="InterPro" id="IPR027379">
    <property type="entry name" value="CLS_N"/>
</dbReference>
<accession>A0A0D5Y073</accession>
<proteinExistence type="predicted"/>
<dbReference type="Pfam" id="PF13396">
    <property type="entry name" value="PLDc_N"/>
    <property type="match status" value="1"/>
</dbReference>
<sequence length="77" mass="8319">MSDPISYFWIAFAVILILVDLWAIVSVFRSEKSDGVKVAWFLGIVIFPILGLIAWGFAGPRGIKPGTGPTSAEHSKG</sequence>
<evidence type="ECO:0000256" key="1">
    <source>
        <dbReference type="ARBA" id="ARBA00004651"/>
    </source>
</evidence>
<dbReference type="OrthoDB" id="7030203at2"/>
<keyword evidence="3 6" id="KW-0812">Transmembrane</keyword>
<protein>
    <recommendedName>
        <fullName evidence="7">Cardiolipin synthase N-terminal domain-containing protein</fullName>
    </recommendedName>
</protein>
<comment type="subcellular location">
    <subcellularLocation>
        <location evidence="1">Cell membrane</location>
        <topology evidence="1">Multi-pass membrane protein</topology>
    </subcellularLocation>
</comment>
<evidence type="ECO:0000259" key="7">
    <source>
        <dbReference type="Pfam" id="PF13396"/>
    </source>
</evidence>
<keyword evidence="5 6" id="KW-0472">Membrane</keyword>
<dbReference type="RefSeq" id="WP_044463219.1">
    <property type="nucleotide sequence ID" value="NZ_CP011110.1"/>
</dbReference>
<dbReference type="Proteomes" id="UP000032748">
    <property type="component" value="Chromosome"/>
</dbReference>
<dbReference type="EMBL" id="CP011110">
    <property type="protein sequence ID" value="AKA24374.1"/>
    <property type="molecule type" value="Genomic_DNA"/>
</dbReference>
<feature type="transmembrane region" description="Helical" evidence="6">
    <location>
        <begin position="6"/>
        <end position="28"/>
    </location>
</feature>
<reference evidence="8 9" key="1">
    <citation type="journal article" date="2015" name="Mol. Plant Microbe Interact.">
        <title>Comparative Genomic Analysis of Pseudomonas chlororaphis PCL1606 Reveals New Insight into Antifungal Compounds Involved in Biocontrol.</title>
        <authorList>
            <person name="Calderon C.E."/>
            <person name="Ramos C."/>
            <person name="de Vicente A."/>
            <person name="Cazorla F.M."/>
        </authorList>
    </citation>
    <scope>NUCLEOTIDE SEQUENCE [LARGE SCALE GENOMIC DNA]</scope>
    <source>
        <strain evidence="8 9">PCL1606</strain>
    </source>
</reference>
<feature type="transmembrane region" description="Helical" evidence="6">
    <location>
        <begin position="40"/>
        <end position="58"/>
    </location>
</feature>
<evidence type="ECO:0000256" key="3">
    <source>
        <dbReference type="ARBA" id="ARBA00022692"/>
    </source>
</evidence>
<dbReference type="KEGG" id="pcz:PCL1606_29230"/>
<keyword evidence="4 6" id="KW-1133">Transmembrane helix</keyword>
<gene>
    <name evidence="8" type="ORF">PCL1606_29230</name>
</gene>
<evidence type="ECO:0000256" key="2">
    <source>
        <dbReference type="ARBA" id="ARBA00022475"/>
    </source>
</evidence>
<dbReference type="PATRIC" id="fig|587753.10.peg.2914"/>
<evidence type="ECO:0000256" key="6">
    <source>
        <dbReference type="SAM" id="Phobius"/>
    </source>
</evidence>